<dbReference type="RefSeq" id="XP_027193570.1">
    <property type="nucleotide sequence ID" value="XM_027337769.1"/>
</dbReference>
<keyword evidence="6 10" id="KW-0648">Protein biosynthesis</keyword>
<dbReference type="GO" id="GO:0004822">
    <property type="term" value="F:isoleucine-tRNA ligase activity"/>
    <property type="evidence" value="ECO:0007669"/>
    <property type="project" value="UniProtKB-EC"/>
</dbReference>
<dbReference type="InterPro" id="IPR002301">
    <property type="entry name" value="Ile-tRNA-ligase"/>
</dbReference>
<dbReference type="NCBIfam" id="TIGR00392">
    <property type="entry name" value="ileS"/>
    <property type="match status" value="1"/>
</dbReference>
<dbReference type="PROSITE" id="PS00178">
    <property type="entry name" value="AA_TRNA_LIGASE_I"/>
    <property type="match status" value="1"/>
</dbReference>
<keyword evidence="11" id="KW-0812">Transmembrane</keyword>
<dbReference type="SUPFAM" id="SSF50677">
    <property type="entry name" value="ValRS/IleRS/LeuRS editing domain"/>
    <property type="match status" value="1"/>
</dbReference>
<evidence type="ECO:0000256" key="3">
    <source>
        <dbReference type="ARBA" id="ARBA00022598"/>
    </source>
</evidence>
<evidence type="ECO:0000256" key="11">
    <source>
        <dbReference type="SAM" id="Phobius"/>
    </source>
</evidence>
<evidence type="ECO:0000256" key="2">
    <source>
        <dbReference type="ARBA" id="ARBA00013165"/>
    </source>
</evidence>
<comment type="similarity">
    <text evidence="1 10">Belongs to the class-I aminoacyl-tRNA synthetase family.</text>
</comment>
<feature type="transmembrane region" description="Helical" evidence="11">
    <location>
        <begin position="626"/>
        <end position="644"/>
    </location>
</feature>
<dbReference type="KEGG" id="dpte:113788304"/>
<dbReference type="GO" id="GO:0002161">
    <property type="term" value="F:aminoacyl-tRNA deacylase activity"/>
    <property type="evidence" value="ECO:0007669"/>
    <property type="project" value="InterPro"/>
</dbReference>
<dbReference type="PRINTS" id="PR00984">
    <property type="entry name" value="TRNASYNTHILE"/>
</dbReference>
<name>A0A6P6XJ56_DERPT</name>
<dbReference type="InterPro" id="IPR023586">
    <property type="entry name" value="Ile-tRNA-ligase_type2"/>
</dbReference>
<dbReference type="GO" id="GO:0005524">
    <property type="term" value="F:ATP binding"/>
    <property type="evidence" value="ECO:0007669"/>
    <property type="project" value="UniProtKB-KW"/>
</dbReference>
<dbReference type="InterPro" id="IPR009008">
    <property type="entry name" value="Val/Leu/Ile-tRNA-synth_edit"/>
</dbReference>
<dbReference type="Gene3D" id="3.40.50.620">
    <property type="entry name" value="HUPs"/>
    <property type="match status" value="2"/>
</dbReference>
<feature type="domain" description="Aminoacyl-tRNA synthetase class Ia" evidence="12">
    <location>
        <begin position="52"/>
        <end position="642"/>
    </location>
</feature>
<evidence type="ECO:0000256" key="1">
    <source>
        <dbReference type="ARBA" id="ARBA00005594"/>
    </source>
</evidence>
<keyword evidence="13" id="KW-1185">Reference proteome</keyword>
<dbReference type="InterPro" id="IPR002300">
    <property type="entry name" value="aa-tRNA-synth_Ia"/>
</dbReference>
<comment type="catalytic activity">
    <reaction evidence="9">
        <text>tRNA(Ile) + L-isoleucine + ATP = L-isoleucyl-tRNA(Ile) + AMP + diphosphate</text>
        <dbReference type="Rhea" id="RHEA:11060"/>
        <dbReference type="Rhea" id="RHEA-COMP:9666"/>
        <dbReference type="Rhea" id="RHEA-COMP:9695"/>
        <dbReference type="ChEBI" id="CHEBI:30616"/>
        <dbReference type="ChEBI" id="CHEBI:33019"/>
        <dbReference type="ChEBI" id="CHEBI:58045"/>
        <dbReference type="ChEBI" id="CHEBI:78442"/>
        <dbReference type="ChEBI" id="CHEBI:78528"/>
        <dbReference type="ChEBI" id="CHEBI:456215"/>
        <dbReference type="EC" id="6.1.1.5"/>
    </reaction>
</comment>
<dbReference type="InterPro" id="IPR014729">
    <property type="entry name" value="Rossmann-like_a/b/a_fold"/>
</dbReference>
<dbReference type="Pfam" id="PF00133">
    <property type="entry name" value="tRNA-synt_1"/>
    <property type="match status" value="1"/>
</dbReference>
<sequence length="999" mass="116045">MPQVNHKEIEKVKEQRLVEARQMAFSREVEVIDIENAVLSDTINIPEIENEVLRYWGEISAFEQQLEKTKDYPRYVFFDGPPFATGLPHYGHILAGIIKDTMTRYASQTGHFVPRKFGWDCHGLPVEYEIDKQLEIKNRLDIINKIGIANYNEQCRSIVMRYRSEWVKTVKRMGRWIDFENDYKTLDMSFMESVWWVFKQLYDKNLVYTDYKVMPYSTVCCTPLSNFEASQNYKDISDPAITVAFRIEPKISPAETELIAWTTTPWTLPANVALCLNPEFDYSLVLIKSGPFENRMFWILGSLVNKFLKDLRLVKKNEKDAIIPSVAEVLVSGVKGIEFEGLYYEMLFDYFSSSEQWKNRIGKVIVDSYVTDTAGTGIVHNAPAFGEDDARVCLLKGVTKKGEASPCHVDESGCFTAPITDEMFGMYFRDTNKTIKNIIKKLNRLILNESIVHSCPHCWRSDSVLMYKAVSSWFVDVAKVRDTMILNNGQTHWVPKNIQDKRFHNWISDAKDWCISRNRFWGTPIPLWISQDKKIKVVISSVEELQKHTNKKITDIHRHFIDEITIKDPRGDEYPPLKRIEEVFDCWFESGSMPYAQCHYPFENQELFKKTFPADFIGEGLDQTRGWFYTLSIIGAALFAYNLYNACSKLTKFFEELTNWYVRFNRDRMRGKIDIKQALLSLNILFYVIFYVTLLMSPFSPFFSEYTFQILKVKLNEKTGFMEDSVHFCQLPKEIFTWLEFTGADAIELFVSTIETCRSIRDKARIPVKACAKSLVLYLPTVEKFDQLQAFSSYIKSELNAFNLEIKLLKKVDLIYSLQPVQRVLGKKLGTNFKGIEKVISELSQDDIDQYLTEKTLEIEYNGETYVLTEEDVTINKHPKNIPLVSENSYICNDELIAIFDFTQSEELVKMNLLREIVSAIQKLRKDGNLSIEDQVKTVVEIEGQKNYEFLAALRNELVNALRRDVEIELKHHKNKNVTSLASTALNFEDFSITISLYR</sequence>
<dbReference type="InterPro" id="IPR009080">
    <property type="entry name" value="tRNAsynth_Ia_anticodon-bd"/>
</dbReference>
<evidence type="ECO:0000256" key="10">
    <source>
        <dbReference type="RuleBase" id="RU363035"/>
    </source>
</evidence>
<keyword evidence="3 10" id="KW-0436">Ligase</keyword>
<proteinExistence type="inferred from homology"/>
<dbReference type="EC" id="6.1.1.5" evidence="2"/>
<dbReference type="SUPFAM" id="SSF52374">
    <property type="entry name" value="Nucleotidylyl transferase"/>
    <property type="match status" value="1"/>
</dbReference>
<dbReference type="GO" id="GO:0006428">
    <property type="term" value="P:isoleucyl-tRNA aminoacylation"/>
    <property type="evidence" value="ECO:0007669"/>
    <property type="project" value="InterPro"/>
</dbReference>
<keyword evidence="7 10" id="KW-0030">Aminoacyl-tRNA synthetase</keyword>
<organism evidence="13 14">
    <name type="scientific">Dermatophagoides pteronyssinus</name>
    <name type="common">European house dust mite</name>
    <dbReference type="NCBI Taxonomy" id="6956"/>
    <lineage>
        <taxon>Eukaryota</taxon>
        <taxon>Metazoa</taxon>
        <taxon>Ecdysozoa</taxon>
        <taxon>Arthropoda</taxon>
        <taxon>Chelicerata</taxon>
        <taxon>Arachnida</taxon>
        <taxon>Acari</taxon>
        <taxon>Acariformes</taxon>
        <taxon>Sarcoptiformes</taxon>
        <taxon>Astigmata</taxon>
        <taxon>Psoroptidia</taxon>
        <taxon>Analgoidea</taxon>
        <taxon>Pyroglyphidae</taxon>
        <taxon>Dermatophagoidinae</taxon>
        <taxon>Dermatophagoides</taxon>
    </lineage>
</organism>
<evidence type="ECO:0000313" key="14">
    <source>
        <dbReference type="RefSeq" id="XP_027193570.1"/>
    </source>
</evidence>
<dbReference type="Gene3D" id="3.90.740.10">
    <property type="entry name" value="Valyl/Leucyl/Isoleucyl-tRNA synthetase, editing domain"/>
    <property type="match status" value="1"/>
</dbReference>
<evidence type="ECO:0000256" key="5">
    <source>
        <dbReference type="ARBA" id="ARBA00022840"/>
    </source>
</evidence>
<evidence type="ECO:0000256" key="4">
    <source>
        <dbReference type="ARBA" id="ARBA00022741"/>
    </source>
</evidence>
<evidence type="ECO:0000256" key="7">
    <source>
        <dbReference type="ARBA" id="ARBA00023146"/>
    </source>
</evidence>
<keyword evidence="5 10" id="KW-0067">ATP-binding</keyword>
<dbReference type="PANTHER" id="PTHR42780">
    <property type="entry name" value="SOLEUCYL-TRNA SYNTHETASE"/>
    <property type="match status" value="1"/>
</dbReference>
<dbReference type="OrthoDB" id="1706657at2759"/>
<dbReference type="InParanoid" id="A0A6P6XJ56"/>
<dbReference type="AlphaFoldDB" id="A0A6P6XJ56"/>
<dbReference type="PANTHER" id="PTHR42780:SF1">
    <property type="entry name" value="ISOLEUCINE--TRNA LIGASE, CYTOPLASMIC"/>
    <property type="match status" value="1"/>
</dbReference>
<evidence type="ECO:0000256" key="8">
    <source>
        <dbReference type="ARBA" id="ARBA00032665"/>
    </source>
</evidence>
<gene>
    <name evidence="14" type="primary">LOC113788304</name>
</gene>
<evidence type="ECO:0000256" key="6">
    <source>
        <dbReference type="ARBA" id="ARBA00022917"/>
    </source>
</evidence>
<reference evidence="14" key="1">
    <citation type="submission" date="2025-08" db="UniProtKB">
        <authorList>
            <consortium name="RefSeq"/>
        </authorList>
    </citation>
    <scope>IDENTIFICATION</scope>
    <source>
        <strain evidence="14">Airmid</strain>
    </source>
</reference>
<evidence type="ECO:0000256" key="9">
    <source>
        <dbReference type="ARBA" id="ARBA00048359"/>
    </source>
</evidence>
<keyword evidence="11" id="KW-1133">Transmembrane helix</keyword>
<evidence type="ECO:0000313" key="13">
    <source>
        <dbReference type="Proteomes" id="UP000515146"/>
    </source>
</evidence>
<keyword evidence="11" id="KW-0472">Membrane</keyword>
<protein>
    <recommendedName>
        <fullName evidence="2">isoleucine--tRNA ligase</fullName>
        <ecNumber evidence="2">6.1.1.5</ecNumber>
    </recommendedName>
    <alternativeName>
        <fullName evidence="8">Isoleucyl-tRNA synthetase</fullName>
    </alternativeName>
</protein>
<evidence type="ECO:0000259" key="12">
    <source>
        <dbReference type="Pfam" id="PF00133"/>
    </source>
</evidence>
<dbReference type="SUPFAM" id="SSF47323">
    <property type="entry name" value="Anticodon-binding domain of a subclass of class I aminoacyl-tRNA synthetases"/>
    <property type="match status" value="1"/>
</dbReference>
<feature type="transmembrane region" description="Helical" evidence="11">
    <location>
        <begin position="678"/>
        <end position="699"/>
    </location>
</feature>
<dbReference type="FunFam" id="3.40.50.620:FF:000023">
    <property type="entry name" value="Isoleucyl-tRNA synthetase,cytoplasmic"/>
    <property type="match status" value="1"/>
</dbReference>
<dbReference type="Pfam" id="PF19302">
    <property type="entry name" value="DUF5915"/>
    <property type="match status" value="1"/>
</dbReference>
<accession>A0A6P6XJ56</accession>
<dbReference type="Proteomes" id="UP000515146">
    <property type="component" value="Unplaced"/>
</dbReference>
<keyword evidence="4 10" id="KW-0547">Nucleotide-binding</keyword>
<dbReference type="InterPro" id="IPR001412">
    <property type="entry name" value="aa-tRNA-synth_I_CS"/>
</dbReference>